<keyword evidence="4 5" id="KW-0472">Membrane</keyword>
<dbReference type="InterPro" id="IPR036734">
    <property type="entry name" value="Neur_chan_lig-bd_sf"/>
</dbReference>
<reference evidence="9" key="1">
    <citation type="submission" date="2015-09" db="EMBL/GenBank/DDBJ databases">
        <authorList>
            <person name="Rodrigo-Torres L."/>
            <person name="Arahal D.R."/>
        </authorList>
    </citation>
    <scope>NUCLEOTIDE SEQUENCE [LARGE SCALE GENOMIC DNA]</scope>
    <source>
        <strain evidence="9">CECT 5091</strain>
    </source>
</reference>
<feature type="transmembrane region" description="Helical" evidence="5">
    <location>
        <begin position="233"/>
        <end position="254"/>
    </location>
</feature>
<gene>
    <name evidence="8" type="primary">glvI</name>
    <name evidence="8" type="ORF">RUE5091_03003</name>
</gene>
<dbReference type="Gene3D" id="2.70.170.10">
    <property type="entry name" value="Neurotransmitter-gated ion-channel ligand-binding domain"/>
    <property type="match status" value="1"/>
</dbReference>
<evidence type="ECO:0000313" key="8">
    <source>
        <dbReference type="EMBL" id="CUK07874.1"/>
    </source>
</evidence>
<organism evidence="8 9">
    <name type="scientific">Ruegeria denitrificans</name>
    <dbReference type="NCBI Taxonomy" id="1715692"/>
    <lineage>
        <taxon>Bacteria</taxon>
        <taxon>Pseudomonadati</taxon>
        <taxon>Pseudomonadota</taxon>
        <taxon>Alphaproteobacteria</taxon>
        <taxon>Rhodobacterales</taxon>
        <taxon>Roseobacteraceae</taxon>
        <taxon>Ruegeria</taxon>
    </lineage>
</organism>
<dbReference type="InterPro" id="IPR006201">
    <property type="entry name" value="Neur_channel"/>
</dbReference>
<evidence type="ECO:0000256" key="3">
    <source>
        <dbReference type="ARBA" id="ARBA00022989"/>
    </source>
</evidence>
<dbReference type="Pfam" id="PF02931">
    <property type="entry name" value="Neur_chan_LBD"/>
    <property type="match status" value="1"/>
</dbReference>
<feature type="transmembrane region" description="Helical" evidence="5">
    <location>
        <begin position="333"/>
        <end position="354"/>
    </location>
</feature>
<protein>
    <submittedName>
        <fullName evidence="8">Ligand-gated ion channel</fullName>
    </submittedName>
</protein>
<dbReference type="AlphaFoldDB" id="A0A0P1IM73"/>
<feature type="chain" id="PRO_5006065407" evidence="6">
    <location>
        <begin position="26"/>
        <end position="355"/>
    </location>
</feature>
<keyword evidence="9" id="KW-1185">Reference proteome</keyword>
<dbReference type="SUPFAM" id="SSF90112">
    <property type="entry name" value="Neurotransmitter-gated ion-channel transmembrane pore"/>
    <property type="match status" value="1"/>
</dbReference>
<evidence type="ECO:0000313" key="9">
    <source>
        <dbReference type="Proteomes" id="UP000051260"/>
    </source>
</evidence>
<dbReference type="Proteomes" id="UP000051260">
    <property type="component" value="Unassembled WGS sequence"/>
</dbReference>
<feature type="transmembrane region" description="Helical" evidence="5">
    <location>
        <begin position="290"/>
        <end position="312"/>
    </location>
</feature>
<dbReference type="OrthoDB" id="7069101at2"/>
<name>A0A0P1IM73_9RHOB</name>
<comment type="subcellular location">
    <subcellularLocation>
        <location evidence="1">Membrane</location>
        <topology evidence="1">Multi-pass membrane protein</topology>
    </subcellularLocation>
</comment>
<dbReference type="EMBL" id="CYUD01000009">
    <property type="protein sequence ID" value="CUK07874.1"/>
    <property type="molecule type" value="Genomic_DNA"/>
</dbReference>
<feature type="domain" description="Neurotransmitter-gated ion-channel ligand-binding" evidence="7">
    <location>
        <begin position="40"/>
        <end position="171"/>
    </location>
</feature>
<dbReference type="GO" id="GO:0005230">
    <property type="term" value="F:extracellular ligand-gated monoatomic ion channel activity"/>
    <property type="evidence" value="ECO:0007669"/>
    <property type="project" value="InterPro"/>
</dbReference>
<dbReference type="GO" id="GO:0016020">
    <property type="term" value="C:membrane"/>
    <property type="evidence" value="ECO:0007669"/>
    <property type="project" value="UniProtKB-SubCell"/>
</dbReference>
<keyword evidence="6" id="KW-0732">Signal</keyword>
<dbReference type="SUPFAM" id="SSF63712">
    <property type="entry name" value="Nicotinic receptor ligand binding domain-like"/>
    <property type="match status" value="1"/>
</dbReference>
<evidence type="ECO:0000256" key="6">
    <source>
        <dbReference type="SAM" id="SignalP"/>
    </source>
</evidence>
<dbReference type="Gene3D" id="1.20.58.390">
    <property type="entry name" value="Neurotransmitter-gated ion-channel transmembrane domain"/>
    <property type="match status" value="1"/>
</dbReference>
<dbReference type="RefSeq" id="WP_058282680.1">
    <property type="nucleotide sequence ID" value="NZ_CYUD01000009.1"/>
</dbReference>
<evidence type="ECO:0000256" key="4">
    <source>
        <dbReference type="ARBA" id="ARBA00023136"/>
    </source>
</evidence>
<evidence type="ECO:0000259" key="7">
    <source>
        <dbReference type="Pfam" id="PF02931"/>
    </source>
</evidence>
<sequence length="355" mass="39587">MNLVRFLCFVAVTACLFALGGKAQAQNVLDGGLGALVGTPENPLEVGIGIRIDQVTSVDQKAENYGAVVVLRVEWTDPALAFDREVVGREIQVFNPSALAEHASDIGAVVPAFVVHNQQSNKWIHEAAASLRHDGHVVYVEKSSLTLQAPHFDFRKYPFDTQEFFFEVVSIFPSEYVSYYPLEEYSGLGDLLGEEEWVLDNPKVLHSTVIGLSGRDSDQVALAFQGHRHLTYYVIRVFLPMLVLISVGWALFFLDEYRRRIEIAGGNLLVFVAFNWAISADLPKLGYLTFLDFILQCMFLMTGALIVFNVALRKLKVSGHEDGARKLDNYAIKWIYPLGYAAIVGYAIFAYLLVP</sequence>
<dbReference type="InterPro" id="IPR038050">
    <property type="entry name" value="Neuro_actylchol_rec"/>
</dbReference>
<keyword evidence="3 5" id="KW-1133">Transmembrane helix</keyword>
<dbReference type="GO" id="GO:0004888">
    <property type="term" value="F:transmembrane signaling receptor activity"/>
    <property type="evidence" value="ECO:0007669"/>
    <property type="project" value="InterPro"/>
</dbReference>
<feature type="signal peptide" evidence="6">
    <location>
        <begin position="1"/>
        <end position="25"/>
    </location>
</feature>
<proteinExistence type="predicted"/>
<evidence type="ECO:0000256" key="1">
    <source>
        <dbReference type="ARBA" id="ARBA00004141"/>
    </source>
</evidence>
<dbReference type="STRING" id="1715692.RUE5091_03003"/>
<dbReference type="InterPro" id="IPR036719">
    <property type="entry name" value="Neuro-gated_channel_TM_sf"/>
</dbReference>
<keyword evidence="2 5" id="KW-0812">Transmembrane</keyword>
<feature type="transmembrane region" description="Helical" evidence="5">
    <location>
        <begin position="261"/>
        <end position="278"/>
    </location>
</feature>
<evidence type="ECO:0000256" key="2">
    <source>
        <dbReference type="ARBA" id="ARBA00022692"/>
    </source>
</evidence>
<accession>A0A0P1IM73</accession>
<dbReference type="PANTHER" id="PTHR18945">
    <property type="entry name" value="NEUROTRANSMITTER GATED ION CHANNEL"/>
    <property type="match status" value="1"/>
</dbReference>
<dbReference type="InterPro" id="IPR006202">
    <property type="entry name" value="Neur_chan_lig-bd"/>
</dbReference>
<evidence type="ECO:0000256" key="5">
    <source>
        <dbReference type="SAM" id="Phobius"/>
    </source>
</evidence>